<feature type="chain" id="PRO_5040343133" evidence="1">
    <location>
        <begin position="25"/>
        <end position="50"/>
    </location>
</feature>
<dbReference type="Proteomes" id="UP001152320">
    <property type="component" value="Chromosome 8"/>
</dbReference>
<proteinExistence type="predicted"/>
<sequence>MLVAHTVFVAAAMNISIMSSVVEGATSMRSQTAYHQKLHFYTWEVMKFGK</sequence>
<feature type="signal peptide" evidence="1">
    <location>
        <begin position="1"/>
        <end position="24"/>
    </location>
</feature>
<comment type="caution">
    <text evidence="2">The sequence shown here is derived from an EMBL/GenBank/DDBJ whole genome shotgun (WGS) entry which is preliminary data.</text>
</comment>
<reference evidence="2" key="1">
    <citation type="submission" date="2021-10" db="EMBL/GenBank/DDBJ databases">
        <title>Tropical sea cucumber genome reveals ecological adaptation and Cuvierian tubules defense mechanism.</title>
        <authorList>
            <person name="Chen T."/>
        </authorList>
    </citation>
    <scope>NUCLEOTIDE SEQUENCE</scope>
    <source>
        <strain evidence="2">Nanhai2018</strain>
        <tissue evidence="2">Muscle</tissue>
    </source>
</reference>
<evidence type="ECO:0000313" key="2">
    <source>
        <dbReference type="EMBL" id="KAJ8036754.1"/>
    </source>
</evidence>
<protein>
    <submittedName>
        <fullName evidence="2">Uncharacterized protein</fullName>
    </submittedName>
</protein>
<keyword evidence="3" id="KW-1185">Reference proteome</keyword>
<accession>A0A9Q1C269</accession>
<gene>
    <name evidence="2" type="ORF">HOLleu_17383</name>
</gene>
<evidence type="ECO:0000256" key="1">
    <source>
        <dbReference type="SAM" id="SignalP"/>
    </source>
</evidence>
<keyword evidence="1" id="KW-0732">Signal</keyword>
<evidence type="ECO:0000313" key="3">
    <source>
        <dbReference type="Proteomes" id="UP001152320"/>
    </source>
</evidence>
<dbReference type="EMBL" id="JAIZAY010000008">
    <property type="protein sequence ID" value="KAJ8036754.1"/>
    <property type="molecule type" value="Genomic_DNA"/>
</dbReference>
<dbReference type="AlphaFoldDB" id="A0A9Q1C269"/>
<organism evidence="2 3">
    <name type="scientific">Holothuria leucospilota</name>
    <name type="common">Black long sea cucumber</name>
    <name type="synonym">Mertensiothuria leucospilota</name>
    <dbReference type="NCBI Taxonomy" id="206669"/>
    <lineage>
        <taxon>Eukaryota</taxon>
        <taxon>Metazoa</taxon>
        <taxon>Echinodermata</taxon>
        <taxon>Eleutherozoa</taxon>
        <taxon>Echinozoa</taxon>
        <taxon>Holothuroidea</taxon>
        <taxon>Aspidochirotacea</taxon>
        <taxon>Aspidochirotida</taxon>
        <taxon>Holothuriidae</taxon>
        <taxon>Holothuria</taxon>
    </lineage>
</organism>
<name>A0A9Q1C269_HOLLE</name>